<dbReference type="GO" id="GO:0005886">
    <property type="term" value="C:plasma membrane"/>
    <property type="evidence" value="ECO:0007669"/>
    <property type="project" value="UniProtKB-SubCell"/>
</dbReference>
<dbReference type="HAMAP" id="MF_01398">
    <property type="entry name" value="ATP_synth_b_bprime"/>
    <property type="match status" value="1"/>
</dbReference>
<evidence type="ECO:0000256" key="9">
    <source>
        <dbReference type="ARBA" id="ARBA00023310"/>
    </source>
</evidence>
<evidence type="ECO:0000256" key="14">
    <source>
        <dbReference type="SAM" id="Coils"/>
    </source>
</evidence>
<evidence type="ECO:0000256" key="2">
    <source>
        <dbReference type="ARBA" id="ARBA00022448"/>
    </source>
</evidence>
<keyword evidence="5 12" id="KW-0375">Hydrogen ion transport</keyword>
<evidence type="ECO:0000313" key="16">
    <source>
        <dbReference type="Proteomes" id="UP000177199"/>
    </source>
</evidence>
<gene>
    <name evidence="12" type="primary">atpF</name>
    <name evidence="15" type="ORF">A3F29_01710</name>
</gene>
<comment type="subcellular location">
    <subcellularLocation>
        <location evidence="12">Cell membrane</location>
        <topology evidence="12">Single-pass membrane protein</topology>
    </subcellularLocation>
    <subcellularLocation>
        <location evidence="11">Endomembrane system</location>
        <topology evidence="11">Single-pass membrane protein</topology>
    </subcellularLocation>
</comment>
<keyword evidence="3 12" id="KW-0138">CF(0)</keyword>
<dbReference type="AlphaFoldDB" id="A0A1F7HK94"/>
<dbReference type="InterPro" id="IPR028987">
    <property type="entry name" value="ATP_synth_B-like_membr_sf"/>
</dbReference>
<dbReference type="EMBL" id="MFZV01000017">
    <property type="protein sequence ID" value="OGK31192.1"/>
    <property type="molecule type" value="Genomic_DNA"/>
</dbReference>
<keyword evidence="6 12" id="KW-1133">Transmembrane helix</keyword>
<feature type="coiled-coil region" evidence="14">
    <location>
        <begin position="47"/>
        <end position="130"/>
    </location>
</feature>
<dbReference type="PANTHER" id="PTHR33445:SF2">
    <property type="entry name" value="ATP SYNTHASE SUBUNIT B', CHLOROPLASTIC"/>
    <property type="match status" value="1"/>
</dbReference>
<comment type="subunit">
    <text evidence="12">F-type ATPases have 2 components, F(1) - the catalytic core - and F(0) - the membrane proton channel. F(1) has five subunits: alpha(3), beta(3), gamma(1), delta(1), epsilon(1). F(0) has three main subunits: a(1), b(2) and c(10-14). The alpha and beta chains form an alternating ring which encloses part of the gamma chain. F(1) is attached to F(0) by a central stalk formed by the gamma and epsilon chains, while a peripheral stalk is formed by the delta and b chains.</text>
</comment>
<evidence type="ECO:0000256" key="4">
    <source>
        <dbReference type="ARBA" id="ARBA00022692"/>
    </source>
</evidence>
<evidence type="ECO:0000256" key="3">
    <source>
        <dbReference type="ARBA" id="ARBA00022547"/>
    </source>
</evidence>
<evidence type="ECO:0000256" key="6">
    <source>
        <dbReference type="ARBA" id="ARBA00022989"/>
    </source>
</evidence>
<comment type="function">
    <text evidence="10 12">F(1)F(0) ATP synthase produces ATP from ADP in the presence of a proton or sodium gradient. F-type ATPases consist of two structural domains, F(1) containing the extramembraneous catalytic core and F(0) containing the membrane proton channel, linked together by a central stalk and a peripheral stalk. During catalysis, ATP synthesis in the catalytic domain of F(1) is coupled via a rotary mechanism of the central stalk subunits to proton translocation.</text>
</comment>
<dbReference type="InterPro" id="IPR050059">
    <property type="entry name" value="ATP_synthase_B_chain"/>
</dbReference>
<dbReference type="GO" id="GO:0045259">
    <property type="term" value="C:proton-transporting ATP synthase complex"/>
    <property type="evidence" value="ECO:0007669"/>
    <property type="project" value="UniProtKB-KW"/>
</dbReference>
<evidence type="ECO:0000256" key="12">
    <source>
        <dbReference type="HAMAP-Rule" id="MF_01398"/>
    </source>
</evidence>
<dbReference type="PANTHER" id="PTHR33445">
    <property type="entry name" value="ATP SYNTHASE SUBUNIT B', CHLOROPLASTIC"/>
    <property type="match status" value="1"/>
</dbReference>
<dbReference type="Pfam" id="PF00430">
    <property type="entry name" value="ATP-synt_B"/>
    <property type="match status" value="1"/>
</dbReference>
<comment type="similarity">
    <text evidence="1 12 13">Belongs to the ATPase B chain family.</text>
</comment>
<comment type="caution">
    <text evidence="15">The sequence shown here is derived from an EMBL/GenBank/DDBJ whole genome shotgun (WGS) entry which is preliminary data.</text>
</comment>
<dbReference type="GO" id="GO:0046933">
    <property type="term" value="F:proton-transporting ATP synthase activity, rotational mechanism"/>
    <property type="evidence" value="ECO:0007669"/>
    <property type="project" value="UniProtKB-UniRule"/>
</dbReference>
<reference evidence="15 16" key="1">
    <citation type="journal article" date="2016" name="Nat. Commun.">
        <title>Thousands of microbial genomes shed light on interconnected biogeochemical processes in an aquifer system.</title>
        <authorList>
            <person name="Anantharaman K."/>
            <person name="Brown C.T."/>
            <person name="Hug L.A."/>
            <person name="Sharon I."/>
            <person name="Castelle C.J."/>
            <person name="Probst A.J."/>
            <person name="Thomas B.C."/>
            <person name="Singh A."/>
            <person name="Wilkins M.J."/>
            <person name="Karaoz U."/>
            <person name="Brodie E.L."/>
            <person name="Williams K.H."/>
            <person name="Hubbard S.S."/>
            <person name="Banfield J.F."/>
        </authorList>
    </citation>
    <scope>NUCLEOTIDE SEQUENCE [LARGE SCALE GENOMIC DNA]</scope>
</reference>
<keyword evidence="9 12" id="KW-0066">ATP synthesis</keyword>
<dbReference type="GO" id="GO:0012505">
    <property type="term" value="C:endomembrane system"/>
    <property type="evidence" value="ECO:0007669"/>
    <property type="project" value="UniProtKB-SubCell"/>
</dbReference>
<proteinExistence type="inferred from homology"/>
<organism evidence="15 16">
    <name type="scientific">Candidatus Roizmanbacteria bacterium RIFCSPHIGHO2_12_FULL_33_9</name>
    <dbReference type="NCBI Taxonomy" id="1802045"/>
    <lineage>
        <taxon>Bacteria</taxon>
        <taxon>Candidatus Roizmaniibacteriota</taxon>
    </lineage>
</organism>
<evidence type="ECO:0000256" key="13">
    <source>
        <dbReference type="RuleBase" id="RU003848"/>
    </source>
</evidence>
<keyword evidence="14" id="KW-0175">Coiled coil</keyword>
<evidence type="ECO:0000256" key="8">
    <source>
        <dbReference type="ARBA" id="ARBA00023136"/>
    </source>
</evidence>
<keyword evidence="4 12" id="KW-0812">Transmembrane</keyword>
<dbReference type="InterPro" id="IPR002146">
    <property type="entry name" value="ATP_synth_b/b'su_bac/chlpt"/>
</dbReference>
<evidence type="ECO:0000256" key="1">
    <source>
        <dbReference type="ARBA" id="ARBA00005513"/>
    </source>
</evidence>
<dbReference type="Proteomes" id="UP000177199">
    <property type="component" value="Unassembled WGS sequence"/>
</dbReference>
<evidence type="ECO:0000313" key="15">
    <source>
        <dbReference type="EMBL" id="OGK31192.1"/>
    </source>
</evidence>
<keyword evidence="8 12" id="KW-0472">Membrane</keyword>
<dbReference type="CDD" id="cd06503">
    <property type="entry name" value="ATP-synt_Fo_b"/>
    <property type="match status" value="1"/>
</dbReference>
<evidence type="ECO:0000256" key="5">
    <source>
        <dbReference type="ARBA" id="ARBA00022781"/>
    </source>
</evidence>
<dbReference type="GO" id="GO:0046961">
    <property type="term" value="F:proton-transporting ATPase activity, rotational mechanism"/>
    <property type="evidence" value="ECO:0007669"/>
    <property type="project" value="TreeGrafter"/>
</dbReference>
<accession>A0A1F7HK94</accession>
<keyword evidence="2 12" id="KW-0813">Transport</keyword>
<keyword evidence="7 12" id="KW-0406">Ion transport</keyword>
<keyword evidence="12" id="KW-1003">Cell membrane</keyword>
<evidence type="ECO:0000256" key="11">
    <source>
        <dbReference type="ARBA" id="ARBA00037847"/>
    </source>
</evidence>
<evidence type="ECO:0000256" key="7">
    <source>
        <dbReference type="ARBA" id="ARBA00023065"/>
    </source>
</evidence>
<name>A0A1F7HK94_9BACT</name>
<dbReference type="SUPFAM" id="SSF81573">
    <property type="entry name" value="F1F0 ATP synthase subunit B, membrane domain"/>
    <property type="match status" value="1"/>
</dbReference>
<protein>
    <recommendedName>
        <fullName evidence="12">ATP synthase subunit b</fullName>
    </recommendedName>
    <alternativeName>
        <fullName evidence="12">ATP synthase F(0) sector subunit b</fullName>
    </alternativeName>
    <alternativeName>
        <fullName evidence="12">ATPase subunit I</fullName>
    </alternativeName>
    <alternativeName>
        <fullName evidence="12">F-type ATPase subunit b</fullName>
        <shortName evidence="12">F-ATPase subunit b</shortName>
    </alternativeName>
</protein>
<comment type="function">
    <text evidence="12">Component of the F(0) channel, it forms part of the peripheral stalk, linking F(1) to F(0).</text>
</comment>
<sequence>MENLGLDFKLLIAQLVNFGLFYIIFKKYLAKPFLNLIKEEEVGEKKREELRVKLQKQDEDFETKRNDLNVQISRKEEQIISNAKERAKSVELKIINEAEEEAIRIRGKALNEIESERQDLYKQLKKKISDLSIILVNKTLKDVLTEDIKKKITNSIIKNLPKEKQAYEN</sequence>
<evidence type="ECO:0000256" key="10">
    <source>
        <dbReference type="ARBA" id="ARBA00025198"/>
    </source>
</evidence>